<dbReference type="EMBL" id="JARYGZ010000001">
    <property type="protein sequence ID" value="MDH7639586.1"/>
    <property type="molecule type" value="Genomic_DNA"/>
</dbReference>
<proteinExistence type="predicted"/>
<protein>
    <submittedName>
        <fullName evidence="1">Uncharacterized protein</fullName>
    </submittedName>
</protein>
<dbReference type="Proteomes" id="UP001160625">
    <property type="component" value="Unassembled WGS sequence"/>
</dbReference>
<reference evidence="1" key="1">
    <citation type="submission" date="2023-04" db="EMBL/GenBank/DDBJ databases">
        <title>Sphingomonas sp. MAHUQ-71 isolated from rice field.</title>
        <authorList>
            <person name="Huq M.A."/>
        </authorList>
    </citation>
    <scope>NUCLEOTIDE SEQUENCE</scope>
    <source>
        <strain evidence="1">MAHUQ-71</strain>
    </source>
</reference>
<organism evidence="1 2">
    <name type="scientific">Sphingomonas oryzagri</name>
    <dbReference type="NCBI Taxonomy" id="3042314"/>
    <lineage>
        <taxon>Bacteria</taxon>
        <taxon>Pseudomonadati</taxon>
        <taxon>Pseudomonadota</taxon>
        <taxon>Alphaproteobacteria</taxon>
        <taxon>Sphingomonadales</taxon>
        <taxon>Sphingomonadaceae</taxon>
        <taxon>Sphingomonas</taxon>
    </lineage>
</organism>
<dbReference type="RefSeq" id="WP_281044850.1">
    <property type="nucleotide sequence ID" value="NZ_JARYGZ010000001.1"/>
</dbReference>
<evidence type="ECO:0000313" key="1">
    <source>
        <dbReference type="EMBL" id="MDH7639586.1"/>
    </source>
</evidence>
<comment type="caution">
    <text evidence="1">The sequence shown here is derived from an EMBL/GenBank/DDBJ whole genome shotgun (WGS) entry which is preliminary data.</text>
</comment>
<gene>
    <name evidence="1" type="ORF">QGN17_12680</name>
</gene>
<accession>A0ABT6N2N5</accession>
<sequence>MSEENMMYETKNDPLEASFAGADDIAELRAGMADLKAKLDAGTIAAARAPLSGAAAPETKQFVDRYLATATPPASR</sequence>
<keyword evidence="2" id="KW-1185">Reference proteome</keyword>
<evidence type="ECO:0000313" key="2">
    <source>
        <dbReference type="Proteomes" id="UP001160625"/>
    </source>
</evidence>
<name>A0ABT6N2N5_9SPHN</name>